<keyword evidence="2" id="KW-1185">Reference proteome</keyword>
<evidence type="ECO:0000313" key="2">
    <source>
        <dbReference type="Proteomes" id="UP000682782"/>
    </source>
</evidence>
<protein>
    <submittedName>
        <fullName evidence="1">Glycoside hydrolase family 88 protein</fullName>
    </submittedName>
</protein>
<accession>A0AC61MWN7</accession>
<evidence type="ECO:0000313" key="1">
    <source>
        <dbReference type="EMBL" id="QUC67212.1"/>
    </source>
</evidence>
<sequence length="369" mass="41429">MLERYEEALSRIAGKYRKTAEAAAEAGIIPYQSAGGKWITSPYDGNSWWTGGFWPGLMWQLWVLTGDSFFRQEARRAEKLLTEEFRSFRLLNHDVGFMYLLSCGADAKLTGDAQAETDTLHAASLLMGRFNPAGFIRAWNEPERTGYAIIDCMMNLNLLYRASRDTDDPRFRLTAKIHADTTLREFLREDGSVSHIIEFDPESGKRIREHAGQGCALGSQWSRGQAWGLYGFALAGRHLKDVKYTEAARKIAGNFTAHIREDGLTDCDFCQPAEEERIDNIAGAIAACGLQELASLTGEDTWNQHAERLIDGMLEHCADWGNEHCGILTRCTASYHDDGAGRHTNITYGDYFLVEALMKFCGKDPELWS</sequence>
<keyword evidence="1" id="KW-0378">Hydrolase</keyword>
<reference evidence="1" key="1">
    <citation type="submission" date="2021-01" db="EMBL/GenBank/DDBJ databases">
        <title>Complete genome sequence of Clostridiales bacterium R-7.</title>
        <authorList>
            <person name="Mahoney-Kurpe S.C."/>
            <person name="Palevich N."/>
            <person name="Koike S."/>
            <person name="Moon C.D."/>
            <person name="Attwood G.T."/>
        </authorList>
    </citation>
    <scope>NUCLEOTIDE SEQUENCE</scope>
    <source>
        <strain evidence="1">R-7</strain>
    </source>
</reference>
<organism evidence="1 2">
    <name type="scientific">Aristaeella hokkaidonensis</name>
    <dbReference type="NCBI Taxonomy" id="3046382"/>
    <lineage>
        <taxon>Bacteria</taxon>
        <taxon>Bacillati</taxon>
        <taxon>Bacillota</taxon>
        <taxon>Clostridia</taxon>
        <taxon>Eubacteriales</taxon>
        <taxon>Aristaeellaceae</taxon>
        <taxon>Aristaeella</taxon>
    </lineage>
</organism>
<proteinExistence type="predicted"/>
<name>A0AC61MWN7_9FIRM</name>
<dbReference type="EMBL" id="CP068393">
    <property type="protein sequence ID" value="QUC67212.1"/>
    <property type="molecule type" value="Genomic_DNA"/>
</dbReference>
<gene>
    <name evidence="1" type="ORF">JYE49_00385</name>
</gene>
<dbReference type="Proteomes" id="UP000682782">
    <property type="component" value="Chromosome"/>
</dbReference>